<evidence type="ECO:0008006" key="2">
    <source>
        <dbReference type="Google" id="ProtNLM"/>
    </source>
</evidence>
<protein>
    <recommendedName>
        <fullName evidence="2">GNAT family N-acetyltransferase</fullName>
    </recommendedName>
</protein>
<reference evidence="1" key="1">
    <citation type="submission" date="2018-06" db="EMBL/GenBank/DDBJ databases">
        <authorList>
            <person name="Zhirakovskaya E."/>
        </authorList>
    </citation>
    <scope>NUCLEOTIDE SEQUENCE</scope>
</reference>
<name>A0A3B0UUN9_9ZZZZ</name>
<feature type="non-terminal residue" evidence="1">
    <location>
        <position position="1"/>
    </location>
</feature>
<accession>A0A3B0UUN9</accession>
<organism evidence="1">
    <name type="scientific">hydrothermal vent metagenome</name>
    <dbReference type="NCBI Taxonomy" id="652676"/>
    <lineage>
        <taxon>unclassified sequences</taxon>
        <taxon>metagenomes</taxon>
        <taxon>ecological metagenomes</taxon>
    </lineage>
</organism>
<dbReference type="EMBL" id="UOEU01000297">
    <property type="protein sequence ID" value="VAW31843.1"/>
    <property type="molecule type" value="Genomic_DNA"/>
</dbReference>
<dbReference type="AlphaFoldDB" id="A0A3B0UUN9"/>
<evidence type="ECO:0000313" key="1">
    <source>
        <dbReference type="EMBL" id="VAW31843.1"/>
    </source>
</evidence>
<dbReference type="Gene3D" id="3.40.630.30">
    <property type="match status" value="1"/>
</dbReference>
<gene>
    <name evidence="1" type="ORF">MNBD_CHLOROFLEXI01-4205</name>
</gene>
<sequence>QERAAPPIRELKRREWQAAFALDQQVLHDDLNWPEKLKSDAYKTGFWVKAVDFLNGRHKEIWVMSEAKNQLTGLATLASEWGRSHRATIRVHPSWRDQLERPLLAKLIRRLHYLPRRSVQIEHPDDDELMNALLQEANFQPRRTLTHMRLDLKE</sequence>
<proteinExistence type="predicted"/>